<dbReference type="KEGG" id="kbi:30210527"/>
<proteinExistence type="predicted"/>
<gene>
    <name evidence="2" type="ORF">I302_106610</name>
</gene>
<name>A0AAJ8KBI1_9TREE</name>
<evidence type="ECO:0000313" key="2">
    <source>
        <dbReference type="EMBL" id="WVW84576.1"/>
    </source>
</evidence>
<dbReference type="Proteomes" id="UP000092730">
    <property type="component" value="Chromosome 5"/>
</dbReference>
<protein>
    <submittedName>
        <fullName evidence="2">Uncharacterized protein</fullName>
    </submittedName>
</protein>
<feature type="compositionally biased region" description="Polar residues" evidence="1">
    <location>
        <begin position="14"/>
        <end position="26"/>
    </location>
</feature>
<reference evidence="2" key="2">
    <citation type="submission" date="2024-02" db="EMBL/GenBank/DDBJ databases">
        <title>Comparative genomics of Cryptococcus and Kwoniella reveals pathogenesis evolution and contrasting modes of karyotype evolution via chromosome fusion or intercentromeric recombination.</title>
        <authorList>
            <person name="Coelho M.A."/>
            <person name="David-Palma M."/>
            <person name="Shea T."/>
            <person name="Bowers K."/>
            <person name="McGinley-Smith S."/>
            <person name="Mohammad A.W."/>
            <person name="Gnirke A."/>
            <person name="Yurkov A.M."/>
            <person name="Nowrousian M."/>
            <person name="Sun S."/>
            <person name="Cuomo C.A."/>
            <person name="Heitman J."/>
        </authorList>
    </citation>
    <scope>NUCLEOTIDE SEQUENCE</scope>
    <source>
        <strain evidence="2">CBS 10118</strain>
    </source>
</reference>
<dbReference type="AlphaFoldDB" id="A0AAJ8KBI1"/>
<keyword evidence="3" id="KW-1185">Reference proteome</keyword>
<feature type="compositionally biased region" description="Low complexity" evidence="1">
    <location>
        <begin position="27"/>
        <end position="43"/>
    </location>
</feature>
<evidence type="ECO:0000256" key="1">
    <source>
        <dbReference type="SAM" id="MobiDB-lite"/>
    </source>
</evidence>
<feature type="compositionally biased region" description="Pro residues" evidence="1">
    <location>
        <begin position="1"/>
        <end position="11"/>
    </location>
</feature>
<dbReference type="EMBL" id="CP144545">
    <property type="protein sequence ID" value="WVW84576.1"/>
    <property type="molecule type" value="Genomic_DNA"/>
</dbReference>
<organism evidence="2 3">
    <name type="scientific">Kwoniella bestiolae CBS 10118</name>
    <dbReference type="NCBI Taxonomy" id="1296100"/>
    <lineage>
        <taxon>Eukaryota</taxon>
        <taxon>Fungi</taxon>
        <taxon>Dikarya</taxon>
        <taxon>Basidiomycota</taxon>
        <taxon>Agaricomycotina</taxon>
        <taxon>Tremellomycetes</taxon>
        <taxon>Tremellales</taxon>
        <taxon>Cryptococcaceae</taxon>
        <taxon>Kwoniella</taxon>
    </lineage>
</organism>
<accession>A0AAJ8KBI1</accession>
<feature type="region of interest" description="Disordered" evidence="1">
    <location>
        <begin position="1"/>
        <end position="114"/>
    </location>
</feature>
<evidence type="ECO:0000313" key="3">
    <source>
        <dbReference type="Proteomes" id="UP000092730"/>
    </source>
</evidence>
<dbReference type="RefSeq" id="XP_065726382.1">
    <property type="nucleotide sequence ID" value="XM_065870310.1"/>
</dbReference>
<sequence length="149" mass="16026">MSPPSSPPIPLVPINTSSQDTPNSNPTRQVVSSHSSTHSSRSSILPIPGAFSPTPRAATPIPPQRPLSQHSSSTNSSFHTPPPLVSSQPTATPPMDPKQPISSIDLFGPPQKQKKQGWCSMKWERCKDRCSDCCSNCQCEISFGVGMDF</sequence>
<feature type="compositionally biased region" description="Low complexity" evidence="1">
    <location>
        <begin position="66"/>
        <end position="79"/>
    </location>
</feature>
<dbReference type="GeneID" id="30210527"/>
<reference evidence="2" key="1">
    <citation type="submission" date="2013-07" db="EMBL/GenBank/DDBJ databases">
        <authorList>
            <consortium name="The Broad Institute Genome Sequencing Platform"/>
            <person name="Cuomo C."/>
            <person name="Litvintseva A."/>
            <person name="Chen Y."/>
            <person name="Heitman J."/>
            <person name="Sun S."/>
            <person name="Springer D."/>
            <person name="Dromer F."/>
            <person name="Young S.K."/>
            <person name="Zeng Q."/>
            <person name="Gargeya S."/>
            <person name="Fitzgerald M."/>
            <person name="Abouelleil A."/>
            <person name="Alvarado L."/>
            <person name="Berlin A.M."/>
            <person name="Chapman S.B."/>
            <person name="Dewar J."/>
            <person name="Goldberg J."/>
            <person name="Griggs A."/>
            <person name="Gujja S."/>
            <person name="Hansen M."/>
            <person name="Howarth C."/>
            <person name="Imamovic A."/>
            <person name="Larimer J."/>
            <person name="McCowan C."/>
            <person name="Murphy C."/>
            <person name="Pearson M."/>
            <person name="Priest M."/>
            <person name="Roberts A."/>
            <person name="Saif S."/>
            <person name="Shea T."/>
            <person name="Sykes S."/>
            <person name="Wortman J."/>
            <person name="Nusbaum C."/>
            <person name="Birren B."/>
        </authorList>
    </citation>
    <scope>NUCLEOTIDE SEQUENCE</scope>
    <source>
        <strain evidence="2">CBS 10118</strain>
    </source>
</reference>